<evidence type="ECO:0000313" key="3">
    <source>
        <dbReference type="Proteomes" id="UP001365542"/>
    </source>
</evidence>
<sequence length="188" mass="19921">MVNILSSVVAVLSTAVAVQSAALPEFISADRFDKRSPNPNPLVPGSSGGAIIGRRHYISDGVNLIETRDPAKDVTAAALHKRYASRVRFLNCTFFGQNICGTCFYHDVSYDTATCIPTPVPNPTLYFVVEEMTNAYMTLYYTPNCTGHGFEISGCKTYGCNTTGGAGGTQSVLAQVGCGPALSHPVSA</sequence>
<proteinExistence type="predicted"/>
<protein>
    <submittedName>
        <fullName evidence="2">Uncharacterized protein</fullName>
    </submittedName>
</protein>
<feature type="chain" id="PRO_5043407190" evidence="1">
    <location>
        <begin position="21"/>
        <end position="188"/>
    </location>
</feature>
<dbReference type="Proteomes" id="UP001365542">
    <property type="component" value="Unassembled WGS sequence"/>
</dbReference>
<evidence type="ECO:0000256" key="1">
    <source>
        <dbReference type="SAM" id="SignalP"/>
    </source>
</evidence>
<keyword evidence="1" id="KW-0732">Signal</keyword>
<dbReference type="AlphaFoldDB" id="A0AAV9WU49"/>
<feature type="signal peptide" evidence="1">
    <location>
        <begin position="1"/>
        <end position="20"/>
    </location>
</feature>
<comment type="caution">
    <text evidence="2">The sequence shown here is derived from an EMBL/GenBank/DDBJ whole genome shotgun (WGS) entry which is preliminary data.</text>
</comment>
<reference evidence="2 3" key="1">
    <citation type="submission" date="2019-10" db="EMBL/GenBank/DDBJ databases">
        <authorList>
            <person name="Palmer J.M."/>
        </authorList>
    </citation>
    <scope>NUCLEOTIDE SEQUENCE [LARGE SCALE GENOMIC DNA]</scope>
    <source>
        <strain evidence="2 3">TWF694</strain>
    </source>
</reference>
<name>A0AAV9WU49_9PEZI</name>
<organism evidence="2 3">
    <name type="scientific">Orbilia ellipsospora</name>
    <dbReference type="NCBI Taxonomy" id="2528407"/>
    <lineage>
        <taxon>Eukaryota</taxon>
        <taxon>Fungi</taxon>
        <taxon>Dikarya</taxon>
        <taxon>Ascomycota</taxon>
        <taxon>Pezizomycotina</taxon>
        <taxon>Orbiliomycetes</taxon>
        <taxon>Orbiliales</taxon>
        <taxon>Orbiliaceae</taxon>
        <taxon>Orbilia</taxon>
    </lineage>
</organism>
<accession>A0AAV9WU49</accession>
<gene>
    <name evidence="2" type="ORF">TWF694_005670</name>
</gene>
<dbReference type="EMBL" id="JAVHJO010000018">
    <property type="protein sequence ID" value="KAK6524002.1"/>
    <property type="molecule type" value="Genomic_DNA"/>
</dbReference>
<evidence type="ECO:0000313" key="2">
    <source>
        <dbReference type="EMBL" id="KAK6524002.1"/>
    </source>
</evidence>
<keyword evidence="3" id="KW-1185">Reference proteome</keyword>